<keyword evidence="2" id="KW-1185">Reference proteome</keyword>
<evidence type="ECO:0000313" key="1">
    <source>
        <dbReference type="EMBL" id="MBW0541074.1"/>
    </source>
</evidence>
<sequence>MRHELFDVLYTYTNEFASDNESLGPITGHEVDITLNIDRPNPPVLRRTDYPASCRAREAWEKHIQELIQPGVQRKVGHNEEVQLTTTVIIAWYRNKSRIVGDFKALST</sequence>
<dbReference type="SUPFAM" id="SSF56672">
    <property type="entry name" value="DNA/RNA polymerases"/>
    <property type="match status" value="1"/>
</dbReference>
<accession>A0A9Q3IJH8</accession>
<protein>
    <submittedName>
        <fullName evidence="1">Uncharacterized protein</fullName>
    </submittedName>
</protein>
<proteinExistence type="predicted"/>
<evidence type="ECO:0000313" key="2">
    <source>
        <dbReference type="Proteomes" id="UP000765509"/>
    </source>
</evidence>
<dbReference type="OrthoDB" id="2595244at2759"/>
<name>A0A9Q3IJH8_9BASI</name>
<reference evidence="1" key="1">
    <citation type="submission" date="2021-03" db="EMBL/GenBank/DDBJ databases">
        <title>Draft genome sequence of rust myrtle Austropuccinia psidii MF-1, a brazilian biotype.</title>
        <authorList>
            <person name="Quecine M.C."/>
            <person name="Pachon D.M.R."/>
            <person name="Bonatelli M.L."/>
            <person name="Correr F.H."/>
            <person name="Franceschini L.M."/>
            <person name="Leite T.F."/>
            <person name="Margarido G.R.A."/>
            <person name="Almeida C.A."/>
            <person name="Ferrarezi J.A."/>
            <person name="Labate C.A."/>
        </authorList>
    </citation>
    <scope>NUCLEOTIDE SEQUENCE</scope>
    <source>
        <strain evidence="1">MF-1</strain>
    </source>
</reference>
<comment type="caution">
    <text evidence="1">The sequence shown here is derived from an EMBL/GenBank/DDBJ whole genome shotgun (WGS) entry which is preliminary data.</text>
</comment>
<dbReference type="InterPro" id="IPR043502">
    <property type="entry name" value="DNA/RNA_pol_sf"/>
</dbReference>
<dbReference type="Proteomes" id="UP000765509">
    <property type="component" value="Unassembled WGS sequence"/>
</dbReference>
<dbReference type="AlphaFoldDB" id="A0A9Q3IJH8"/>
<dbReference type="EMBL" id="AVOT02045731">
    <property type="protein sequence ID" value="MBW0541074.1"/>
    <property type="molecule type" value="Genomic_DNA"/>
</dbReference>
<gene>
    <name evidence="1" type="ORF">O181_080789</name>
</gene>
<organism evidence="1 2">
    <name type="scientific">Austropuccinia psidii MF-1</name>
    <dbReference type="NCBI Taxonomy" id="1389203"/>
    <lineage>
        <taxon>Eukaryota</taxon>
        <taxon>Fungi</taxon>
        <taxon>Dikarya</taxon>
        <taxon>Basidiomycota</taxon>
        <taxon>Pucciniomycotina</taxon>
        <taxon>Pucciniomycetes</taxon>
        <taxon>Pucciniales</taxon>
        <taxon>Sphaerophragmiaceae</taxon>
        <taxon>Austropuccinia</taxon>
    </lineage>
</organism>